<feature type="signal peptide" evidence="5">
    <location>
        <begin position="1"/>
        <end position="19"/>
    </location>
</feature>
<evidence type="ECO:0000256" key="4">
    <source>
        <dbReference type="ARBA" id="ARBA00023288"/>
    </source>
</evidence>
<evidence type="ECO:0000313" key="7">
    <source>
        <dbReference type="EMBL" id="KDR40731.1"/>
    </source>
</evidence>
<comment type="caution">
    <text evidence="7">The sequence shown here is derived from an EMBL/GenBank/DDBJ whole genome shotgun (WGS) entry which is preliminary data.</text>
</comment>
<dbReference type="AlphaFoldDB" id="A0A069PTX1"/>
<name>A0A069PTX1_9BURK</name>
<keyword evidence="3" id="KW-0564">Palmitate</keyword>
<dbReference type="STRING" id="60547.GCA_000751215_06569"/>
<dbReference type="EMBL" id="JFHC01000036">
    <property type="protein sequence ID" value="KDR40731.1"/>
    <property type="molecule type" value="Genomic_DNA"/>
</dbReference>
<dbReference type="Pfam" id="PF09864">
    <property type="entry name" value="MliC"/>
    <property type="match status" value="1"/>
</dbReference>
<reference evidence="7 8" key="1">
    <citation type="submission" date="2014-03" db="EMBL/GenBank/DDBJ databases">
        <title>Draft Genome Sequences of Four Burkholderia Strains.</title>
        <authorList>
            <person name="Liu X.Y."/>
            <person name="Li C.X."/>
            <person name="Xu J.H."/>
        </authorList>
    </citation>
    <scope>NUCLEOTIDE SEQUENCE [LARGE SCALE GENOMIC DNA]</scope>
    <source>
        <strain evidence="7 8">DSM 50014</strain>
    </source>
</reference>
<organism evidence="7 8">
    <name type="scientific">Caballeronia glathei</name>
    <dbReference type="NCBI Taxonomy" id="60547"/>
    <lineage>
        <taxon>Bacteria</taxon>
        <taxon>Pseudomonadati</taxon>
        <taxon>Pseudomonadota</taxon>
        <taxon>Betaproteobacteria</taxon>
        <taxon>Burkholderiales</taxon>
        <taxon>Burkholderiaceae</taxon>
        <taxon>Caballeronia</taxon>
    </lineage>
</organism>
<evidence type="ECO:0000256" key="5">
    <source>
        <dbReference type="SAM" id="SignalP"/>
    </source>
</evidence>
<dbReference type="InterPro" id="IPR018660">
    <property type="entry name" value="MliC"/>
</dbReference>
<keyword evidence="4" id="KW-0449">Lipoprotein</keyword>
<keyword evidence="2" id="KW-0472">Membrane</keyword>
<keyword evidence="1 5" id="KW-0732">Signal</keyword>
<evidence type="ECO:0000256" key="1">
    <source>
        <dbReference type="ARBA" id="ARBA00022729"/>
    </source>
</evidence>
<protein>
    <submittedName>
        <fullName evidence="7">Transcriptional regulator</fullName>
    </submittedName>
</protein>
<accession>A0A069PTX1</accession>
<dbReference type="RefSeq" id="WP_035939879.1">
    <property type="nucleotide sequence ID" value="NZ_CADFFX010000026.1"/>
</dbReference>
<dbReference type="Proteomes" id="UP000027466">
    <property type="component" value="Unassembled WGS sequence"/>
</dbReference>
<keyword evidence="8" id="KW-1185">Reference proteome</keyword>
<dbReference type="InterPro" id="IPR036328">
    <property type="entry name" value="MliC_sf"/>
</dbReference>
<feature type="domain" description="C-type lysozyme inhibitor" evidence="6">
    <location>
        <begin position="37"/>
        <end position="103"/>
    </location>
</feature>
<dbReference type="SUPFAM" id="SSF141488">
    <property type="entry name" value="YdhA-like"/>
    <property type="match status" value="1"/>
</dbReference>
<evidence type="ECO:0000256" key="2">
    <source>
        <dbReference type="ARBA" id="ARBA00023136"/>
    </source>
</evidence>
<evidence type="ECO:0000259" key="6">
    <source>
        <dbReference type="Pfam" id="PF09864"/>
    </source>
</evidence>
<evidence type="ECO:0000313" key="8">
    <source>
        <dbReference type="Proteomes" id="UP000027466"/>
    </source>
</evidence>
<proteinExistence type="predicted"/>
<gene>
    <name evidence="7" type="ORF">BG61_23060</name>
</gene>
<sequence length="118" mass="12415">MKKVLAALAAFAGAQAVCAKALTVPQIQQATAQTTAYDCQDGKSVTVRYVNTKNGQSFALLPVEGKKLLFVNVMSGSGARYVADRYTWWTKGPEGTLSNGMADSGAPPMLAGCKARAR</sequence>
<evidence type="ECO:0000256" key="3">
    <source>
        <dbReference type="ARBA" id="ARBA00023139"/>
    </source>
</evidence>
<dbReference type="Gene3D" id="2.40.128.200">
    <property type="match status" value="1"/>
</dbReference>
<feature type="chain" id="PRO_5007372415" evidence="5">
    <location>
        <begin position="20"/>
        <end position="118"/>
    </location>
</feature>